<evidence type="ECO:0000259" key="8">
    <source>
        <dbReference type="PROSITE" id="PS50836"/>
    </source>
</evidence>
<dbReference type="OMA" id="EICKYEN"/>
<keyword evidence="5" id="KW-0472">Membrane</keyword>
<reference evidence="10" key="1">
    <citation type="journal article" date="2015" name="Nat. Plants">
        <title>Genome expansion of Arabis alpina linked with retrotransposition and reduced symmetric DNA methylation.</title>
        <authorList>
            <person name="Willing E.M."/>
            <person name="Rawat V."/>
            <person name="Mandakova T."/>
            <person name="Maumus F."/>
            <person name="James G.V."/>
            <person name="Nordstroem K.J."/>
            <person name="Becker C."/>
            <person name="Warthmann N."/>
            <person name="Chica C."/>
            <person name="Szarzynska B."/>
            <person name="Zytnicki M."/>
            <person name="Albani M.C."/>
            <person name="Kiefer C."/>
            <person name="Bergonzi S."/>
            <person name="Castaings L."/>
            <person name="Mateos J.L."/>
            <person name="Berns M.C."/>
            <person name="Bujdoso N."/>
            <person name="Piofczyk T."/>
            <person name="de Lorenzo L."/>
            <person name="Barrero-Sicilia C."/>
            <person name="Mateos I."/>
            <person name="Piednoel M."/>
            <person name="Hagmann J."/>
            <person name="Chen-Min-Tao R."/>
            <person name="Iglesias-Fernandez R."/>
            <person name="Schuster S.C."/>
            <person name="Alonso-Blanco C."/>
            <person name="Roudier F."/>
            <person name="Carbonero P."/>
            <person name="Paz-Ares J."/>
            <person name="Davis S.J."/>
            <person name="Pecinka A."/>
            <person name="Quesneville H."/>
            <person name="Colot V."/>
            <person name="Lysak M.A."/>
            <person name="Weigel D."/>
            <person name="Coupland G."/>
            <person name="Schneeberger K."/>
        </authorList>
    </citation>
    <scope>NUCLEOTIDE SEQUENCE [LARGE SCALE GENOMIC DNA]</scope>
    <source>
        <strain evidence="10">cv. Pajares</strain>
    </source>
</reference>
<dbReference type="EMBL" id="CM002871">
    <property type="protein sequence ID" value="KFK38197.1"/>
    <property type="molecule type" value="Genomic_DNA"/>
</dbReference>
<keyword evidence="10" id="KW-1185">Reference proteome</keyword>
<evidence type="ECO:0000256" key="2">
    <source>
        <dbReference type="ARBA" id="ARBA00022448"/>
    </source>
</evidence>
<dbReference type="CDD" id="cd09629">
    <property type="entry name" value="DOMON_CIL1_like"/>
    <property type="match status" value="1"/>
</dbReference>
<dbReference type="InterPro" id="IPR005018">
    <property type="entry name" value="DOMON_domain"/>
</dbReference>
<feature type="compositionally biased region" description="Low complexity" evidence="6">
    <location>
        <begin position="191"/>
        <end position="202"/>
    </location>
</feature>
<keyword evidence="4" id="KW-0249">Electron transport</keyword>
<dbReference type="Pfam" id="PF04526">
    <property type="entry name" value="DUF568"/>
    <property type="match status" value="1"/>
</dbReference>
<dbReference type="OrthoDB" id="1720670at2759"/>
<dbReference type="eggNOG" id="KOG4293">
    <property type="taxonomic scope" value="Eukaryota"/>
</dbReference>
<feature type="signal peptide" evidence="7">
    <location>
        <begin position="1"/>
        <end position="25"/>
    </location>
</feature>
<organism evidence="9 10">
    <name type="scientific">Arabis alpina</name>
    <name type="common">Alpine rock-cress</name>
    <dbReference type="NCBI Taxonomy" id="50452"/>
    <lineage>
        <taxon>Eukaryota</taxon>
        <taxon>Viridiplantae</taxon>
        <taxon>Streptophyta</taxon>
        <taxon>Embryophyta</taxon>
        <taxon>Tracheophyta</taxon>
        <taxon>Spermatophyta</taxon>
        <taxon>Magnoliopsida</taxon>
        <taxon>eudicotyledons</taxon>
        <taxon>Gunneridae</taxon>
        <taxon>Pentapetalae</taxon>
        <taxon>rosids</taxon>
        <taxon>malvids</taxon>
        <taxon>Brassicales</taxon>
        <taxon>Brassicaceae</taxon>
        <taxon>Arabideae</taxon>
        <taxon>Arabis</taxon>
    </lineage>
</organism>
<evidence type="ECO:0000256" key="7">
    <source>
        <dbReference type="SAM" id="SignalP"/>
    </source>
</evidence>
<gene>
    <name evidence="9" type="ordered locus">AALP_Aa3g081800</name>
</gene>
<sequence length="245" mass="25354">MASPSSSVLILAIVCFISLISPSISQTCKTQNARSTTDKTAYEKCLDLPVLDSYLHYTYNASNSSLTVAFIAKPAHSDGWVAWAINPTATGMSGSQAFVAYRSGSTPVVKTYNISSYSVLVEGKLAFNFWDLKVETMRGDRIAIYTSVKVPAGADSVNHVWQIGGNVTNGRIGVHPFAPANLNSRAVLSLTGADSPSSAPGPSTGGGGGGSATPGGPGNAGSMSRNVNFGVNLGVLVLLGSMLIF</sequence>
<evidence type="ECO:0000256" key="4">
    <source>
        <dbReference type="ARBA" id="ARBA00022982"/>
    </source>
</evidence>
<name>A0A087H7U5_ARAAL</name>
<dbReference type="AlphaFoldDB" id="A0A087H7U5"/>
<dbReference type="PANTHER" id="PTHR23130">
    <property type="entry name" value="CYTOCHROME B561 AND DOMON DOMAIN-CONTAINING PROTEIN"/>
    <property type="match status" value="1"/>
</dbReference>
<feature type="domain" description="DOMON" evidence="8">
    <location>
        <begin position="51"/>
        <end position="164"/>
    </location>
</feature>
<keyword evidence="3 7" id="KW-0732">Signal</keyword>
<evidence type="ECO:0000256" key="3">
    <source>
        <dbReference type="ARBA" id="ARBA00022729"/>
    </source>
</evidence>
<evidence type="ECO:0000256" key="5">
    <source>
        <dbReference type="ARBA" id="ARBA00023136"/>
    </source>
</evidence>
<accession>A0A087H7U5</accession>
<evidence type="ECO:0000313" key="9">
    <source>
        <dbReference type="EMBL" id="KFK38197.1"/>
    </source>
</evidence>
<dbReference type="GO" id="GO:0016020">
    <property type="term" value="C:membrane"/>
    <property type="evidence" value="ECO:0007669"/>
    <property type="project" value="UniProtKB-SubCell"/>
</dbReference>
<evidence type="ECO:0000256" key="1">
    <source>
        <dbReference type="ARBA" id="ARBA00004370"/>
    </source>
</evidence>
<keyword evidence="2" id="KW-0813">Transport</keyword>
<comment type="subcellular location">
    <subcellularLocation>
        <location evidence="1">Membrane</location>
    </subcellularLocation>
</comment>
<evidence type="ECO:0000256" key="6">
    <source>
        <dbReference type="SAM" id="MobiDB-lite"/>
    </source>
</evidence>
<feature type="region of interest" description="Disordered" evidence="6">
    <location>
        <begin position="191"/>
        <end position="219"/>
    </location>
</feature>
<feature type="chain" id="PRO_5001823076" description="DOMON domain-containing protein" evidence="7">
    <location>
        <begin position="26"/>
        <end position="245"/>
    </location>
</feature>
<evidence type="ECO:0000313" key="10">
    <source>
        <dbReference type="Proteomes" id="UP000029120"/>
    </source>
</evidence>
<proteinExistence type="predicted"/>
<protein>
    <recommendedName>
        <fullName evidence="8">DOMON domain-containing protein</fullName>
    </recommendedName>
</protein>
<dbReference type="PANTHER" id="PTHR23130:SF157">
    <property type="entry name" value="AUXIN-INDUCED IN ROOT CULTURES PROTEIN 12"/>
    <property type="match status" value="1"/>
</dbReference>
<dbReference type="Proteomes" id="UP000029120">
    <property type="component" value="Chromosome 3"/>
</dbReference>
<feature type="compositionally biased region" description="Gly residues" evidence="6">
    <location>
        <begin position="203"/>
        <end position="219"/>
    </location>
</feature>
<dbReference type="InterPro" id="IPR045265">
    <property type="entry name" value="AIR12_DOMON"/>
</dbReference>
<dbReference type="Gramene" id="KFK38197">
    <property type="protein sequence ID" value="KFK38197"/>
    <property type="gene ID" value="AALP_AA3G081800"/>
</dbReference>
<dbReference type="PROSITE" id="PS50836">
    <property type="entry name" value="DOMON"/>
    <property type="match status" value="1"/>
</dbReference>